<evidence type="ECO:0000256" key="4">
    <source>
        <dbReference type="ARBA" id="ARBA00019465"/>
    </source>
</evidence>
<proteinExistence type="inferred from homology"/>
<reference evidence="12" key="1">
    <citation type="journal article" date="2014" name="Int. J. Syst. Evol. Microbiol.">
        <title>Complete genome sequence of Corynebacterium casei LMG S-19264T (=DSM 44701T), isolated from a smear-ripened cheese.</title>
        <authorList>
            <consortium name="US DOE Joint Genome Institute (JGI-PGF)"/>
            <person name="Walter F."/>
            <person name="Albersmeier A."/>
            <person name="Kalinowski J."/>
            <person name="Ruckert C."/>
        </authorList>
    </citation>
    <scope>NUCLEOTIDE SEQUENCE</scope>
    <source>
        <strain evidence="12">KCTC 12988</strain>
    </source>
</reference>
<dbReference type="InterPro" id="IPR013752">
    <property type="entry name" value="KPA_reductase"/>
</dbReference>
<evidence type="ECO:0000256" key="1">
    <source>
        <dbReference type="ARBA" id="ARBA00004994"/>
    </source>
</evidence>
<keyword evidence="5 9" id="KW-0521">NADP</keyword>
<protein>
    <recommendedName>
        <fullName evidence="4 9">2-dehydropantoate 2-reductase</fullName>
        <ecNumber evidence="3 9">1.1.1.169</ecNumber>
    </recommendedName>
    <alternativeName>
        <fullName evidence="7 9">Ketopantoate reductase</fullName>
    </alternativeName>
</protein>
<sequence>MKIGSIAIVGAGAVGSYYGCRIAQAGHEVRFLLRSDYEVVREKGFVLESSAGDFQIAEPAVFRDSTELGPVDLVIVAWKATANAHAEEVIAPLLHEETRILTLQNGLGNVELLEGLFGRGRVLGGICFVCINRLAAGHISHTGGGLVTIGEPAETGVLQEVASLFGDLVEMTVVDDLALAQWRKLVWNIPFNGLCVTEGGIDTEELLSRPGKEGEVLATMKEVQLAARALGHEIPDDFLSNQIERTKPMGPYKPSSMLDYVNGHPLEVEAIWGEPMRRAEKAGVAVPRISALYHRILELDRQR</sequence>
<keyword evidence="13" id="KW-1185">Reference proteome</keyword>
<dbReference type="Pfam" id="PF08546">
    <property type="entry name" value="ApbA_C"/>
    <property type="match status" value="1"/>
</dbReference>
<dbReference type="InterPro" id="IPR008927">
    <property type="entry name" value="6-PGluconate_DH-like_C_sf"/>
</dbReference>
<evidence type="ECO:0000313" key="13">
    <source>
        <dbReference type="Proteomes" id="UP000644507"/>
    </source>
</evidence>
<comment type="similarity">
    <text evidence="2 9">Belongs to the ketopantoate reductase family.</text>
</comment>
<organism evidence="12 13">
    <name type="scientific">Roseibacillus persicicus</name>
    <dbReference type="NCBI Taxonomy" id="454148"/>
    <lineage>
        <taxon>Bacteria</taxon>
        <taxon>Pseudomonadati</taxon>
        <taxon>Verrucomicrobiota</taxon>
        <taxon>Verrucomicrobiia</taxon>
        <taxon>Verrucomicrobiales</taxon>
        <taxon>Verrucomicrobiaceae</taxon>
        <taxon>Roseibacillus</taxon>
    </lineage>
</organism>
<gene>
    <name evidence="12" type="primary">panE</name>
    <name evidence="12" type="ORF">GCM10007100_27120</name>
</gene>
<dbReference type="Gene3D" id="1.10.1040.10">
    <property type="entry name" value="N-(1-d-carboxylethyl)-l-norvaline Dehydrogenase, domain 2"/>
    <property type="match status" value="1"/>
</dbReference>
<dbReference type="GO" id="GO:0005737">
    <property type="term" value="C:cytoplasm"/>
    <property type="evidence" value="ECO:0007669"/>
    <property type="project" value="TreeGrafter"/>
</dbReference>
<reference evidence="12" key="2">
    <citation type="submission" date="2020-09" db="EMBL/GenBank/DDBJ databases">
        <authorList>
            <person name="Sun Q."/>
            <person name="Kim S."/>
        </authorList>
    </citation>
    <scope>NUCLEOTIDE SEQUENCE</scope>
    <source>
        <strain evidence="12">KCTC 12988</strain>
    </source>
</reference>
<dbReference type="EMBL" id="BMXI01000011">
    <property type="protein sequence ID" value="GHC58663.1"/>
    <property type="molecule type" value="Genomic_DNA"/>
</dbReference>
<keyword evidence="9" id="KW-0566">Pantothenate biosynthesis</keyword>
<evidence type="ECO:0000256" key="7">
    <source>
        <dbReference type="ARBA" id="ARBA00032024"/>
    </source>
</evidence>
<dbReference type="GO" id="GO:0008677">
    <property type="term" value="F:2-dehydropantoate 2-reductase activity"/>
    <property type="evidence" value="ECO:0007669"/>
    <property type="project" value="UniProtKB-EC"/>
</dbReference>
<evidence type="ECO:0000256" key="8">
    <source>
        <dbReference type="ARBA" id="ARBA00048793"/>
    </source>
</evidence>
<comment type="function">
    <text evidence="9">Catalyzes the NADPH-dependent reduction of ketopantoate into pantoic acid.</text>
</comment>
<dbReference type="FunFam" id="1.10.1040.10:FF:000017">
    <property type="entry name" value="2-dehydropantoate 2-reductase"/>
    <property type="match status" value="1"/>
</dbReference>
<dbReference type="Pfam" id="PF02558">
    <property type="entry name" value="ApbA"/>
    <property type="match status" value="1"/>
</dbReference>
<feature type="domain" description="Ketopantoate reductase C-terminal" evidence="11">
    <location>
        <begin position="177"/>
        <end position="296"/>
    </location>
</feature>
<dbReference type="InterPro" id="IPR003710">
    <property type="entry name" value="ApbA"/>
</dbReference>
<dbReference type="InterPro" id="IPR013332">
    <property type="entry name" value="KPR_N"/>
</dbReference>
<comment type="catalytic activity">
    <reaction evidence="8 9">
        <text>(R)-pantoate + NADP(+) = 2-dehydropantoate + NADPH + H(+)</text>
        <dbReference type="Rhea" id="RHEA:16233"/>
        <dbReference type="ChEBI" id="CHEBI:11561"/>
        <dbReference type="ChEBI" id="CHEBI:15378"/>
        <dbReference type="ChEBI" id="CHEBI:15980"/>
        <dbReference type="ChEBI" id="CHEBI:57783"/>
        <dbReference type="ChEBI" id="CHEBI:58349"/>
        <dbReference type="EC" id="1.1.1.169"/>
    </reaction>
</comment>
<evidence type="ECO:0000259" key="11">
    <source>
        <dbReference type="Pfam" id="PF08546"/>
    </source>
</evidence>
<comment type="pathway">
    <text evidence="1 9">Cofactor biosynthesis; (R)-pantothenate biosynthesis; (R)-pantoate from 3-methyl-2-oxobutanoate: step 2/2.</text>
</comment>
<dbReference type="InterPro" id="IPR051402">
    <property type="entry name" value="KPR-Related"/>
</dbReference>
<dbReference type="SUPFAM" id="SSF48179">
    <property type="entry name" value="6-phosphogluconate dehydrogenase C-terminal domain-like"/>
    <property type="match status" value="1"/>
</dbReference>
<dbReference type="Gene3D" id="3.40.50.720">
    <property type="entry name" value="NAD(P)-binding Rossmann-like Domain"/>
    <property type="match status" value="1"/>
</dbReference>
<evidence type="ECO:0000256" key="6">
    <source>
        <dbReference type="ARBA" id="ARBA00023002"/>
    </source>
</evidence>
<evidence type="ECO:0000256" key="3">
    <source>
        <dbReference type="ARBA" id="ARBA00013014"/>
    </source>
</evidence>
<dbReference type="PANTHER" id="PTHR21708">
    <property type="entry name" value="PROBABLE 2-DEHYDROPANTOATE 2-REDUCTASE"/>
    <property type="match status" value="1"/>
</dbReference>
<evidence type="ECO:0000256" key="5">
    <source>
        <dbReference type="ARBA" id="ARBA00022857"/>
    </source>
</evidence>
<evidence type="ECO:0000256" key="2">
    <source>
        <dbReference type="ARBA" id="ARBA00007870"/>
    </source>
</evidence>
<dbReference type="Proteomes" id="UP000644507">
    <property type="component" value="Unassembled WGS sequence"/>
</dbReference>
<dbReference type="RefSeq" id="WP_189570803.1">
    <property type="nucleotide sequence ID" value="NZ_BMXI01000011.1"/>
</dbReference>
<dbReference type="SUPFAM" id="SSF51735">
    <property type="entry name" value="NAD(P)-binding Rossmann-fold domains"/>
    <property type="match status" value="1"/>
</dbReference>
<dbReference type="AlphaFoldDB" id="A0A918TVM4"/>
<accession>A0A918TVM4</accession>
<dbReference type="InterPro" id="IPR036291">
    <property type="entry name" value="NAD(P)-bd_dom_sf"/>
</dbReference>
<dbReference type="InterPro" id="IPR013328">
    <property type="entry name" value="6PGD_dom2"/>
</dbReference>
<keyword evidence="6 9" id="KW-0560">Oxidoreductase</keyword>
<dbReference type="NCBIfam" id="TIGR00745">
    <property type="entry name" value="apbA_panE"/>
    <property type="match status" value="1"/>
</dbReference>
<name>A0A918TVM4_9BACT</name>
<feature type="domain" description="Ketopantoate reductase N-terminal" evidence="10">
    <location>
        <begin position="6"/>
        <end position="152"/>
    </location>
</feature>
<comment type="caution">
    <text evidence="12">The sequence shown here is derived from an EMBL/GenBank/DDBJ whole genome shotgun (WGS) entry which is preliminary data.</text>
</comment>
<dbReference type="PANTHER" id="PTHR21708:SF26">
    <property type="entry name" value="2-DEHYDROPANTOATE 2-REDUCTASE"/>
    <property type="match status" value="1"/>
</dbReference>
<evidence type="ECO:0000259" key="10">
    <source>
        <dbReference type="Pfam" id="PF02558"/>
    </source>
</evidence>
<evidence type="ECO:0000313" key="12">
    <source>
        <dbReference type="EMBL" id="GHC58663.1"/>
    </source>
</evidence>
<evidence type="ECO:0000256" key="9">
    <source>
        <dbReference type="RuleBase" id="RU362068"/>
    </source>
</evidence>
<dbReference type="EC" id="1.1.1.169" evidence="3 9"/>
<dbReference type="GO" id="GO:0015940">
    <property type="term" value="P:pantothenate biosynthetic process"/>
    <property type="evidence" value="ECO:0007669"/>
    <property type="project" value="UniProtKB-KW"/>
</dbReference>